<comment type="caution">
    <text evidence="1">The sequence shown here is derived from an EMBL/GenBank/DDBJ whole genome shotgun (WGS) entry which is preliminary data.</text>
</comment>
<dbReference type="EMBL" id="BMYF01000015">
    <property type="protein sequence ID" value="GHB43026.1"/>
    <property type="molecule type" value="Genomic_DNA"/>
</dbReference>
<protein>
    <submittedName>
        <fullName evidence="1">Uncharacterized protein</fullName>
    </submittedName>
</protein>
<proteinExistence type="predicted"/>
<gene>
    <name evidence="1" type="ORF">GCM10008106_25170</name>
</gene>
<organism evidence="1 2">
    <name type="scientific">Mongoliitalea lutea</name>
    <dbReference type="NCBI Taxonomy" id="849756"/>
    <lineage>
        <taxon>Bacteria</taxon>
        <taxon>Pseudomonadati</taxon>
        <taxon>Bacteroidota</taxon>
        <taxon>Cytophagia</taxon>
        <taxon>Cytophagales</taxon>
        <taxon>Cyclobacteriaceae</taxon>
        <taxon>Mongoliitalea</taxon>
    </lineage>
</organism>
<keyword evidence="2" id="KW-1185">Reference proteome</keyword>
<dbReference type="AlphaFoldDB" id="A0A8J3G5Y7"/>
<evidence type="ECO:0000313" key="2">
    <source>
        <dbReference type="Proteomes" id="UP000642809"/>
    </source>
</evidence>
<sequence length="81" mass="9294">MIYLQIFDETRKRNFLNSLSEFIEDAEKALKEDNQLKASKLWKKHLGSRYPEGNDEKVQNDSRYSAAILGGASTSKPWASE</sequence>
<accession>A0A8J3G5Y7</accession>
<dbReference type="Proteomes" id="UP000642809">
    <property type="component" value="Unassembled WGS sequence"/>
</dbReference>
<evidence type="ECO:0000313" key="1">
    <source>
        <dbReference type="EMBL" id="GHB43026.1"/>
    </source>
</evidence>
<reference evidence="1" key="1">
    <citation type="journal article" date="2014" name="Int. J. Syst. Evol. Microbiol.">
        <title>Complete genome sequence of Corynebacterium casei LMG S-19264T (=DSM 44701T), isolated from a smear-ripened cheese.</title>
        <authorList>
            <consortium name="US DOE Joint Genome Institute (JGI-PGF)"/>
            <person name="Walter F."/>
            <person name="Albersmeier A."/>
            <person name="Kalinowski J."/>
            <person name="Ruckert C."/>
        </authorList>
    </citation>
    <scope>NUCLEOTIDE SEQUENCE</scope>
    <source>
        <strain evidence="1">KCTC 23224</strain>
    </source>
</reference>
<reference evidence="1" key="2">
    <citation type="submission" date="2020-09" db="EMBL/GenBank/DDBJ databases">
        <authorList>
            <person name="Sun Q."/>
            <person name="Kim S."/>
        </authorList>
    </citation>
    <scope>NUCLEOTIDE SEQUENCE</scope>
    <source>
        <strain evidence="1">KCTC 23224</strain>
    </source>
</reference>
<name>A0A8J3G5Y7_9BACT</name>